<dbReference type="Gene3D" id="3.40.30.10">
    <property type="entry name" value="Glutaredoxin"/>
    <property type="match status" value="1"/>
</dbReference>
<comment type="caution">
    <text evidence="1">The sequence shown here is derived from an EMBL/GenBank/DDBJ whole genome shotgun (WGS) entry which is preliminary data.</text>
</comment>
<evidence type="ECO:0000313" key="2">
    <source>
        <dbReference type="Proteomes" id="UP000435138"/>
    </source>
</evidence>
<dbReference type="InterPro" id="IPR036249">
    <property type="entry name" value="Thioredoxin-like_sf"/>
</dbReference>
<dbReference type="Pfam" id="PF07845">
    <property type="entry name" value="DUF1636"/>
    <property type="match status" value="1"/>
</dbReference>
<evidence type="ECO:0000313" key="1">
    <source>
        <dbReference type="EMBL" id="MQY48019.1"/>
    </source>
</evidence>
<name>A0A6A8ABA0_9HYPH</name>
<dbReference type="CDD" id="cd02980">
    <property type="entry name" value="TRX_Fd_family"/>
    <property type="match status" value="1"/>
</dbReference>
<dbReference type="AlphaFoldDB" id="A0A6A8ABA0"/>
<dbReference type="SUPFAM" id="SSF52833">
    <property type="entry name" value="Thioredoxin-like"/>
    <property type="match status" value="1"/>
</dbReference>
<gene>
    <name evidence="1" type="ORF">GAO09_18440</name>
</gene>
<keyword evidence="2" id="KW-1185">Reference proteome</keyword>
<sequence length="163" mass="17662">MFSRYGNHQVIAPGTPHVLNQRGRGLDFIQSDDRQQNDIAVQKPAVTIFVCASCRASEGSTEEPRQGTHLLNATVEAAAQQPGVTIKSVNCLSNCKRGPSAVIARQDGWTYVFGHLALENAADLVTGAELIATSSDGLMPWKGRPDCLKRNMIARIPPFDFNA</sequence>
<dbReference type="InterPro" id="IPR012863">
    <property type="entry name" value="DUF1636"/>
</dbReference>
<organism evidence="1 2">
    <name type="scientific">Endobacterium cereale</name>
    <dbReference type="NCBI Taxonomy" id="2663029"/>
    <lineage>
        <taxon>Bacteria</taxon>
        <taxon>Pseudomonadati</taxon>
        <taxon>Pseudomonadota</taxon>
        <taxon>Alphaproteobacteria</taxon>
        <taxon>Hyphomicrobiales</taxon>
        <taxon>Rhizobiaceae</taxon>
        <taxon>Endobacterium</taxon>
    </lineage>
</organism>
<proteinExistence type="predicted"/>
<dbReference type="Proteomes" id="UP000435138">
    <property type="component" value="Unassembled WGS sequence"/>
</dbReference>
<reference evidence="1 2" key="1">
    <citation type="submission" date="2019-11" db="EMBL/GenBank/DDBJ databases">
        <title>Genome analysis of Rhizobacterium cereale a novel genus and species isolated from maize roots in North Spain.</title>
        <authorList>
            <person name="Menendez E."/>
            <person name="Flores-Felix J.D."/>
            <person name="Ramirez-Bahena M.-H."/>
            <person name="Igual J.M."/>
            <person name="Garcia-Fraile P."/>
            <person name="Peix A."/>
            <person name="Velazquez E."/>
        </authorList>
    </citation>
    <scope>NUCLEOTIDE SEQUENCE [LARGE SCALE GENOMIC DNA]</scope>
    <source>
        <strain evidence="1 2">RZME27</strain>
    </source>
</reference>
<accession>A0A6A8ABA0</accession>
<protein>
    <submittedName>
        <fullName evidence="1">DUF1636 domain-containing protein</fullName>
    </submittedName>
</protein>
<dbReference type="EMBL" id="WIXI01000046">
    <property type="protein sequence ID" value="MQY48019.1"/>
    <property type="molecule type" value="Genomic_DNA"/>
</dbReference>